<dbReference type="Pfam" id="PF09709">
    <property type="entry name" value="Cas_Csd1"/>
    <property type="match status" value="1"/>
</dbReference>
<accession>A0AA41FKJ2</accession>
<dbReference type="RefSeq" id="WP_117451872.1">
    <property type="nucleotide sequence ID" value="NZ_CABJDD010000017.1"/>
</dbReference>
<comment type="caution">
    <text evidence="1">The sequence shown here is derived from an EMBL/GenBank/DDBJ whole genome shotgun (WGS) entry which is preliminary data.</text>
</comment>
<dbReference type="NCBIfam" id="TIGR01863">
    <property type="entry name" value="cas_Csd1"/>
    <property type="match status" value="1"/>
</dbReference>
<evidence type="ECO:0000313" key="2">
    <source>
        <dbReference type="Proteomes" id="UP000708338"/>
    </source>
</evidence>
<organism evidence="1 2">
    <name type="scientific">Enterocloster citroniae</name>
    <dbReference type="NCBI Taxonomy" id="358743"/>
    <lineage>
        <taxon>Bacteria</taxon>
        <taxon>Bacillati</taxon>
        <taxon>Bacillota</taxon>
        <taxon>Clostridia</taxon>
        <taxon>Lachnospirales</taxon>
        <taxon>Lachnospiraceae</taxon>
        <taxon>Enterocloster</taxon>
    </lineage>
</organism>
<name>A0AA41FKJ2_9FIRM</name>
<proteinExistence type="predicted"/>
<reference evidence="1" key="1">
    <citation type="journal article" date="2021" name="Gut Microbes">
        <title>A synthetic consortium of 100 gut commensals modulates the composition and function in a colon model of the microbiome of elderly subjects.</title>
        <authorList>
            <person name="Perez M."/>
            <person name="Ntemiri A."/>
            <person name="Tan H."/>
            <person name="Harris H.M.B."/>
            <person name="Roager H.M."/>
            <person name="Ribiere C."/>
            <person name="O'Toole P.W."/>
        </authorList>
    </citation>
    <scope>NUCLEOTIDE SEQUENCE</scope>
    <source>
        <strain evidence="1">MCC335</strain>
    </source>
</reference>
<dbReference type="InterPro" id="IPR010144">
    <property type="entry name" value="CRISPR-assoc_prot_Csd1-typ"/>
</dbReference>
<protein>
    <submittedName>
        <fullName evidence="1">Type I-C CRISPR-associated protein Cas8c/Csd1</fullName>
    </submittedName>
</protein>
<gene>
    <name evidence="1" type="primary">cas8c</name>
    <name evidence="1" type="ORF">GPL26_27980</name>
</gene>
<dbReference type="Proteomes" id="UP000708338">
    <property type="component" value="Unassembled WGS sequence"/>
</dbReference>
<evidence type="ECO:0000313" key="1">
    <source>
        <dbReference type="EMBL" id="MBT9813411.1"/>
    </source>
</evidence>
<dbReference type="EMBL" id="WQPS01000141">
    <property type="protein sequence ID" value="MBT9813411.1"/>
    <property type="molecule type" value="Genomic_DNA"/>
</dbReference>
<dbReference type="CDD" id="cd09757">
    <property type="entry name" value="Cas8c_I-C"/>
    <property type="match status" value="1"/>
</dbReference>
<sequence>MILQALVKHYETLAEQGKVSRQAWCRAKVTYALDIDTDGKLVGIISLKQEEERGKKTVWVPQMVEVPEMATRSLGVSANFLCDNSKYLLGIDNDGSGKRVLECFQAAREKHESVLEDVQSEAAVAVKHFFKNWDPMKAKEHPELLEKWEDITSGGNLVFYVGTMYAHEDPDIRNAWEKSLQAEGNGTQEICLVTGKRTEISRIHTVIRGIQGAQPSGAALVSFNEHSFESYGKAQSFNAPVGKYAMFAYTTALNYLLSQRKYIFMLGDTTILFWAEDGEEIYQDLFMGSMEPTEDNQEVLRGIFSNLQEGRGIDVDGVQVNPEQKFYILGLAPNAARLSVRFFYQNHFGTILSNIKKHYEQMEIVRPNWDKIEFPGVWRVLFETVNQKSKEKKPQPNMAASVFEAVLSGKKYPESLYSNVMIRIRAEQGRITRGRAAIIKACLIRNHGKQWTEEGSFVGLNEQCKDVAYVLGREFAVLEAIQEDANPGINATIKDRYFNSACAAPASVFPILLKLKNSHIRKLETGRRIFYEKMLTGLQGMIEVENDQPAAFPRRLSLEEQGMFILGYYHQVQKRFEKKEEK</sequence>
<dbReference type="AlphaFoldDB" id="A0AA41FKJ2"/>